<dbReference type="Pfam" id="PF17932">
    <property type="entry name" value="TetR_C_24"/>
    <property type="match status" value="1"/>
</dbReference>
<dbReference type="Pfam" id="PF00440">
    <property type="entry name" value="TetR_N"/>
    <property type="match status" value="1"/>
</dbReference>
<dbReference type="EMBL" id="CP059052">
    <property type="protein sequence ID" value="QLJ12574.1"/>
    <property type="molecule type" value="Genomic_DNA"/>
</dbReference>
<evidence type="ECO:0000313" key="7">
    <source>
        <dbReference type="Proteomes" id="UP000510934"/>
    </source>
</evidence>
<dbReference type="InterPro" id="IPR041490">
    <property type="entry name" value="KstR2_TetR_C"/>
</dbReference>
<dbReference type="GO" id="GO:0000976">
    <property type="term" value="F:transcription cis-regulatory region binding"/>
    <property type="evidence" value="ECO:0007669"/>
    <property type="project" value="TreeGrafter"/>
</dbReference>
<dbReference type="InterPro" id="IPR009057">
    <property type="entry name" value="Homeodomain-like_sf"/>
</dbReference>
<dbReference type="PROSITE" id="PS50977">
    <property type="entry name" value="HTH_TETR_2"/>
    <property type="match status" value="1"/>
</dbReference>
<name>A0A7D5VWS1_PSEPU</name>
<feature type="domain" description="HTH tetR-type" evidence="5">
    <location>
        <begin position="11"/>
        <end position="71"/>
    </location>
</feature>
<keyword evidence="3" id="KW-0804">Transcription</keyword>
<gene>
    <name evidence="6" type="ORF">H0H12_19200</name>
</gene>
<dbReference type="SUPFAM" id="SSF46689">
    <property type="entry name" value="Homeodomain-like"/>
    <property type="match status" value="1"/>
</dbReference>
<protein>
    <submittedName>
        <fullName evidence="6">TetR/AcrR family transcriptional regulator</fullName>
    </submittedName>
</protein>
<dbReference type="Gene3D" id="1.10.10.60">
    <property type="entry name" value="Homeodomain-like"/>
    <property type="match status" value="1"/>
</dbReference>
<dbReference type="SUPFAM" id="SSF48498">
    <property type="entry name" value="Tetracyclin repressor-like, C-terminal domain"/>
    <property type="match status" value="1"/>
</dbReference>
<accession>A0A7D5VWS1</accession>
<evidence type="ECO:0000259" key="5">
    <source>
        <dbReference type="PROSITE" id="PS50977"/>
    </source>
</evidence>
<evidence type="ECO:0000313" key="6">
    <source>
        <dbReference type="EMBL" id="QLJ12574.1"/>
    </source>
</evidence>
<dbReference type="InterPro" id="IPR001647">
    <property type="entry name" value="HTH_TetR"/>
</dbReference>
<dbReference type="AlphaFoldDB" id="A0A7D5VWS1"/>
<dbReference type="InterPro" id="IPR036271">
    <property type="entry name" value="Tet_transcr_reg_TetR-rel_C_sf"/>
</dbReference>
<keyword evidence="1" id="KW-0805">Transcription regulation</keyword>
<dbReference type="PANTHER" id="PTHR30055:SF234">
    <property type="entry name" value="HTH-TYPE TRANSCRIPTIONAL REGULATOR BETI"/>
    <property type="match status" value="1"/>
</dbReference>
<proteinExistence type="predicted"/>
<evidence type="ECO:0000256" key="3">
    <source>
        <dbReference type="ARBA" id="ARBA00023163"/>
    </source>
</evidence>
<sequence length="211" mass="23382">MLTQTLQPRSTQARDRVLEAACHLFATHGYQAIGLRDLAKHLGMQAGSLYHHIESKQSLLFELIECSLTDLIYETRQAIKRSRTPAERLQTFVQAFVSFSQENPDHLILMTREAVNLDDDQSRQIQGLQATYTELLANIVADECGVPSCHSRVVSIAHAVICMLCGQAHWSTPRSAPSSLPQMLVGFVRGIVGTGRPGAQMEQSVYAVAHR</sequence>
<dbReference type="PANTHER" id="PTHR30055">
    <property type="entry name" value="HTH-TYPE TRANSCRIPTIONAL REGULATOR RUTR"/>
    <property type="match status" value="1"/>
</dbReference>
<evidence type="ECO:0000256" key="2">
    <source>
        <dbReference type="ARBA" id="ARBA00023125"/>
    </source>
</evidence>
<reference evidence="6 7" key="1">
    <citation type="journal article" date="2009" name="Mikrobiologiia">
        <title>[Phenanthren biodegradation and interaction of Pseudomonas putida BS3701 and Burkholderia sp.BS3702 in plant rhizosphere].</title>
        <authorList>
            <person name="Ovchinnikova A.A."/>
            <person name="Vetrova A.A."/>
            <person name="Filonov A.E."/>
            <person name="Boronin A.M."/>
        </authorList>
    </citation>
    <scope>NUCLEOTIDE SEQUENCE [LARGE SCALE GENOMIC DNA]</scope>
    <source>
        <strain evidence="6 7">BS3701</strain>
    </source>
</reference>
<evidence type="ECO:0000256" key="4">
    <source>
        <dbReference type="PROSITE-ProRule" id="PRU00335"/>
    </source>
</evidence>
<keyword evidence="2 4" id="KW-0238">DNA-binding</keyword>
<evidence type="ECO:0000256" key="1">
    <source>
        <dbReference type="ARBA" id="ARBA00023015"/>
    </source>
</evidence>
<dbReference type="PRINTS" id="PR00455">
    <property type="entry name" value="HTHTETR"/>
</dbReference>
<dbReference type="RefSeq" id="WP_180688436.1">
    <property type="nucleotide sequence ID" value="NZ_CP059052.1"/>
</dbReference>
<dbReference type="Proteomes" id="UP000510934">
    <property type="component" value="Chromosome"/>
</dbReference>
<dbReference type="InterPro" id="IPR050109">
    <property type="entry name" value="HTH-type_TetR-like_transc_reg"/>
</dbReference>
<dbReference type="GO" id="GO:0003700">
    <property type="term" value="F:DNA-binding transcription factor activity"/>
    <property type="evidence" value="ECO:0007669"/>
    <property type="project" value="TreeGrafter"/>
</dbReference>
<organism evidence="6 7">
    <name type="scientific">Pseudomonas putida</name>
    <name type="common">Arthrobacter siderocapsulatus</name>
    <dbReference type="NCBI Taxonomy" id="303"/>
    <lineage>
        <taxon>Bacteria</taxon>
        <taxon>Pseudomonadati</taxon>
        <taxon>Pseudomonadota</taxon>
        <taxon>Gammaproteobacteria</taxon>
        <taxon>Pseudomonadales</taxon>
        <taxon>Pseudomonadaceae</taxon>
        <taxon>Pseudomonas</taxon>
    </lineage>
</organism>
<feature type="DNA-binding region" description="H-T-H motif" evidence="4">
    <location>
        <begin position="34"/>
        <end position="53"/>
    </location>
</feature>
<dbReference type="Gene3D" id="1.10.357.10">
    <property type="entry name" value="Tetracycline Repressor, domain 2"/>
    <property type="match status" value="1"/>
</dbReference>